<sequence>MINIIAKHETHLLKILKISIVRYKKLSIRHNKLSSMLIQTHKIYS</sequence>
<dbReference type="Proteomes" id="UP000000604">
    <property type="component" value="Chromosome"/>
</dbReference>
<organism evidence="1 2">
    <name type="scientific">Rickettsia typhi (strain ATCC VR-144 / Wilmington)</name>
    <dbReference type="NCBI Taxonomy" id="257363"/>
    <lineage>
        <taxon>Bacteria</taxon>
        <taxon>Pseudomonadati</taxon>
        <taxon>Pseudomonadota</taxon>
        <taxon>Alphaproteobacteria</taxon>
        <taxon>Rickettsiales</taxon>
        <taxon>Rickettsiaceae</taxon>
        <taxon>Rickettsieae</taxon>
        <taxon>Rickettsia</taxon>
        <taxon>typhus group</taxon>
    </lineage>
</organism>
<name>Q68XE7_RICTY</name>
<accession>Q68XE7</accession>
<dbReference type="HOGENOM" id="CLU_3204663_0_0_5"/>
<gene>
    <name evidence="1" type="ordered locus">RT0213</name>
</gene>
<reference evidence="1 2" key="1">
    <citation type="journal article" date="2004" name="J. Bacteriol.">
        <title>Complete genome sequence of Rickettsia typhi and comparison with sequences of other Rickettsiae.</title>
        <authorList>
            <person name="McLeod M.P."/>
            <person name="Qin X."/>
            <person name="Karpathy S.E."/>
            <person name="Gioia J."/>
            <person name="Highlander S.K."/>
            <person name="Fox G.E."/>
            <person name="McNeill T.Z."/>
            <person name="Jiang H."/>
            <person name="Muzny D."/>
            <person name="Jacob L.S."/>
            <person name="Hawes A.C."/>
            <person name="Sodergren E."/>
            <person name="Gill R."/>
            <person name="Hume J."/>
            <person name="Morgan M."/>
            <person name="Fan G."/>
            <person name="Amin A.G."/>
            <person name="Gibbs R.A."/>
            <person name="Hong C."/>
            <person name="Yu X.-J."/>
            <person name="Walker D.H."/>
            <person name="Weinstock G.M."/>
        </authorList>
    </citation>
    <scope>NUCLEOTIDE SEQUENCE [LARGE SCALE GENOMIC DNA]</scope>
    <source>
        <strain evidence="2">ATCC VR-144 / Wilmington</strain>
    </source>
</reference>
<dbReference type="EMBL" id="AE017197">
    <property type="protein sequence ID" value="AAU03695.1"/>
    <property type="molecule type" value="Genomic_DNA"/>
</dbReference>
<dbReference type="KEGG" id="rty:RT0213"/>
<dbReference type="AlphaFoldDB" id="Q68XE7"/>
<protein>
    <submittedName>
        <fullName evidence="1">Uncharacterized protein</fullName>
    </submittedName>
</protein>
<evidence type="ECO:0000313" key="1">
    <source>
        <dbReference type="EMBL" id="AAU03695.1"/>
    </source>
</evidence>
<proteinExistence type="predicted"/>
<evidence type="ECO:0000313" key="2">
    <source>
        <dbReference type="Proteomes" id="UP000000604"/>
    </source>
</evidence>